<keyword evidence="2" id="KW-1185">Reference proteome</keyword>
<reference evidence="1 2" key="1">
    <citation type="submission" date="2022-06" db="EMBL/GenBank/DDBJ databases">
        <title>Genomic Encyclopedia of Archaeal and Bacterial Type Strains, Phase II (KMG-II): from individual species to whole genera.</title>
        <authorList>
            <person name="Goeker M."/>
        </authorList>
    </citation>
    <scope>NUCLEOTIDE SEQUENCE [LARGE SCALE GENOMIC DNA]</scope>
    <source>
        <strain evidence="1 2">DSM 45037</strain>
    </source>
</reference>
<gene>
    <name evidence="1" type="ORF">LX12_001408</name>
</gene>
<proteinExistence type="predicted"/>
<comment type="caution">
    <text evidence="1">The sequence shown here is derived from an EMBL/GenBank/DDBJ whole genome shotgun (WGS) entry which is preliminary data.</text>
</comment>
<protein>
    <submittedName>
        <fullName evidence="1">Acyl-CoA thioester hydrolase</fullName>
    </submittedName>
</protein>
<dbReference type="SUPFAM" id="SSF54637">
    <property type="entry name" value="Thioesterase/thiol ester dehydrase-isomerase"/>
    <property type="match status" value="1"/>
</dbReference>
<evidence type="ECO:0000313" key="2">
    <source>
        <dbReference type="Proteomes" id="UP001205740"/>
    </source>
</evidence>
<dbReference type="InterPro" id="IPR029069">
    <property type="entry name" value="HotDog_dom_sf"/>
</dbReference>
<accession>A0ABT1GZ02</accession>
<dbReference type="Gene3D" id="3.10.129.10">
    <property type="entry name" value="Hotdog Thioesterase"/>
    <property type="match status" value="1"/>
</dbReference>
<name>A0ABT1GZ02_9NOCA</name>
<dbReference type="Proteomes" id="UP001205740">
    <property type="component" value="Unassembled WGS sequence"/>
</dbReference>
<dbReference type="RefSeq" id="WP_253653796.1">
    <property type="nucleotide sequence ID" value="NZ_BAAAOE010000001.1"/>
</dbReference>
<dbReference type="GO" id="GO:0016787">
    <property type="term" value="F:hydrolase activity"/>
    <property type="evidence" value="ECO:0007669"/>
    <property type="project" value="UniProtKB-KW"/>
</dbReference>
<organism evidence="1 2">
    <name type="scientific">Williamsia serinedens</name>
    <dbReference type="NCBI Taxonomy" id="391736"/>
    <lineage>
        <taxon>Bacteria</taxon>
        <taxon>Bacillati</taxon>
        <taxon>Actinomycetota</taxon>
        <taxon>Actinomycetes</taxon>
        <taxon>Mycobacteriales</taxon>
        <taxon>Nocardiaceae</taxon>
        <taxon>Williamsia</taxon>
    </lineage>
</organism>
<dbReference type="EMBL" id="JAMTCG010000002">
    <property type="protein sequence ID" value="MCP2160229.1"/>
    <property type="molecule type" value="Genomic_DNA"/>
</dbReference>
<keyword evidence="1" id="KW-0378">Hydrolase</keyword>
<sequence length="144" mass="15630">MSTTGSGAFTATVPVRWSDAGPTGLLSTGHLVTVMEEARVAWLLSAGEEHRPLITSAMIVTVDLTAHRHLRHEDGPIRVAMWIDGFRSVDFTIGYALTADGDDPDTPPAYSASTRMAVVDVEAHTLRRLTDHEKETLCAWSRSG</sequence>
<evidence type="ECO:0000313" key="1">
    <source>
        <dbReference type="EMBL" id="MCP2160229.1"/>
    </source>
</evidence>